<accession>A0A1R2B3X3</accession>
<dbReference type="AlphaFoldDB" id="A0A1R2B3X3"/>
<proteinExistence type="predicted"/>
<name>A0A1R2B3X3_9CILI</name>
<organism evidence="1 2">
    <name type="scientific">Stentor coeruleus</name>
    <dbReference type="NCBI Taxonomy" id="5963"/>
    <lineage>
        <taxon>Eukaryota</taxon>
        <taxon>Sar</taxon>
        <taxon>Alveolata</taxon>
        <taxon>Ciliophora</taxon>
        <taxon>Postciliodesmatophora</taxon>
        <taxon>Heterotrichea</taxon>
        <taxon>Heterotrichida</taxon>
        <taxon>Stentoridae</taxon>
        <taxon>Stentor</taxon>
    </lineage>
</organism>
<sequence>MQRYSEYPLEPRKLSQGGLSDKYFDLESFEGHRAKISDPEIQGNVLRTHKKEESTSNTQAINDSSYDISPNSSGVMLLEQISEIKRLFEQQGRELENVGQAINTPASEKMKEILANINREGSDSMMNSMYNQGSGIMFGESSRAIISPVPDEYEGTAFASSLMSLSDYQVKVTEIRDENESFLRFIKCKHKNLNFLQRIIIASHVPGLRI</sequence>
<reference evidence="1 2" key="1">
    <citation type="submission" date="2016-11" db="EMBL/GenBank/DDBJ databases">
        <title>The macronuclear genome of Stentor coeruleus: a giant cell with tiny introns.</title>
        <authorList>
            <person name="Slabodnick M."/>
            <person name="Ruby J.G."/>
            <person name="Reiff S.B."/>
            <person name="Swart E.C."/>
            <person name="Gosai S."/>
            <person name="Prabakaran S."/>
            <person name="Witkowska E."/>
            <person name="Larue G.E."/>
            <person name="Fisher S."/>
            <person name="Freeman R.M."/>
            <person name="Gunawardena J."/>
            <person name="Chu W."/>
            <person name="Stover N.A."/>
            <person name="Gregory B.D."/>
            <person name="Nowacki M."/>
            <person name="Derisi J."/>
            <person name="Roy S.W."/>
            <person name="Marshall W.F."/>
            <person name="Sood P."/>
        </authorList>
    </citation>
    <scope>NUCLEOTIDE SEQUENCE [LARGE SCALE GENOMIC DNA]</scope>
    <source>
        <strain evidence="1">WM001</strain>
    </source>
</reference>
<dbReference type="EMBL" id="MPUH01000990">
    <property type="protein sequence ID" value="OMJ71446.1"/>
    <property type="molecule type" value="Genomic_DNA"/>
</dbReference>
<keyword evidence="2" id="KW-1185">Reference proteome</keyword>
<protein>
    <submittedName>
        <fullName evidence="1">Uncharacterized protein</fullName>
    </submittedName>
</protein>
<evidence type="ECO:0000313" key="2">
    <source>
        <dbReference type="Proteomes" id="UP000187209"/>
    </source>
</evidence>
<comment type="caution">
    <text evidence="1">The sequence shown here is derived from an EMBL/GenBank/DDBJ whole genome shotgun (WGS) entry which is preliminary data.</text>
</comment>
<evidence type="ECO:0000313" key="1">
    <source>
        <dbReference type="EMBL" id="OMJ71446.1"/>
    </source>
</evidence>
<gene>
    <name evidence="1" type="ORF">SteCoe_30354</name>
</gene>
<dbReference type="Proteomes" id="UP000187209">
    <property type="component" value="Unassembled WGS sequence"/>
</dbReference>